<dbReference type="GO" id="GO:0005829">
    <property type="term" value="C:cytosol"/>
    <property type="evidence" value="ECO:0007669"/>
    <property type="project" value="TreeGrafter"/>
</dbReference>
<dbReference type="eggNOG" id="COG3228">
    <property type="taxonomic scope" value="Bacteria"/>
</dbReference>
<organism evidence="1 2">
    <name type="scientific">Accumulibacter regalis</name>
    <dbReference type="NCBI Taxonomy" id="522306"/>
    <lineage>
        <taxon>Bacteria</taxon>
        <taxon>Pseudomonadati</taxon>
        <taxon>Pseudomonadota</taxon>
        <taxon>Betaproteobacteria</taxon>
        <taxon>Candidatus Accumulibacter</taxon>
    </lineage>
</organism>
<dbReference type="InterPro" id="IPR042252">
    <property type="entry name" value="MtfA_N"/>
</dbReference>
<evidence type="ECO:0000313" key="1">
    <source>
        <dbReference type="EMBL" id="EXI90943.1"/>
    </source>
</evidence>
<dbReference type="PANTHER" id="PTHR30164">
    <property type="entry name" value="MTFA PEPTIDASE"/>
    <property type="match status" value="1"/>
</dbReference>
<dbReference type="Gene3D" id="1.10.472.150">
    <property type="entry name" value="Glucose-regulated metallo-peptidase M90, N-terminal domain"/>
    <property type="match status" value="1"/>
</dbReference>
<protein>
    <submittedName>
        <fullName evidence="1">Mlc titration factor A</fullName>
    </submittedName>
</protein>
<dbReference type="InterPro" id="IPR024079">
    <property type="entry name" value="MetalloPept_cat_dom_sf"/>
</dbReference>
<dbReference type="GO" id="GO:0008237">
    <property type="term" value="F:metallopeptidase activity"/>
    <property type="evidence" value="ECO:0007669"/>
    <property type="project" value="InterPro"/>
</dbReference>
<keyword evidence="2" id="KW-1185">Reference proteome</keyword>
<dbReference type="PANTHER" id="PTHR30164:SF2">
    <property type="entry name" value="PROTEIN MTFA"/>
    <property type="match status" value="1"/>
</dbReference>
<dbReference type="Gene3D" id="3.40.390.10">
    <property type="entry name" value="Collagenase (Catalytic Domain)"/>
    <property type="match status" value="1"/>
</dbReference>
<dbReference type="Pfam" id="PF06167">
    <property type="entry name" value="Peptidase_M90"/>
    <property type="match status" value="1"/>
</dbReference>
<dbReference type="Proteomes" id="UP000022141">
    <property type="component" value="Unassembled WGS sequence"/>
</dbReference>
<accession>A0A011P7K2</accession>
<dbReference type="CDD" id="cd20169">
    <property type="entry name" value="Peptidase_M90_mtfA"/>
    <property type="match status" value="1"/>
</dbReference>
<dbReference type="FunFam" id="3.40.390.10:FF:000012">
    <property type="entry name" value="Protein MtfA"/>
    <property type="match status" value="1"/>
</dbReference>
<dbReference type="AlphaFoldDB" id="A0A011P7K2"/>
<sequence>MIGKLIGWFRRQPATAEIPDPLWQGIVSTLPFLAALDVDEQRRLRALAQEFLAEKEFTVAGGLQLSDEICVSIAAQGCLPILELGLDYYRGWIGMVVYPDEFVIPRSVEDEFGVVHEYQELASGEAWEGGPLLISWRDAQMAGAGYNVVIHEFAHKLDMLSGEANGVPALPAEMSRADWQQALLASYEDFCTQVDEAEGSARDTLFDPYAAENPSEFFAVMSEAFFETPDALRAQYPAFYEQLAAFYRQDPAARVRPASALQ</sequence>
<comment type="caution">
    <text evidence="1">The sequence shown here is derived from an EMBL/GenBank/DDBJ whole genome shotgun (WGS) entry which is preliminary data.</text>
</comment>
<dbReference type="EMBL" id="JEMY01000003">
    <property type="protein sequence ID" value="EXI90943.1"/>
    <property type="molecule type" value="Genomic_DNA"/>
</dbReference>
<dbReference type="InterPro" id="IPR010384">
    <property type="entry name" value="MtfA_fam"/>
</dbReference>
<evidence type="ECO:0000313" key="2">
    <source>
        <dbReference type="Proteomes" id="UP000022141"/>
    </source>
</evidence>
<dbReference type="GO" id="GO:0004177">
    <property type="term" value="F:aminopeptidase activity"/>
    <property type="evidence" value="ECO:0007669"/>
    <property type="project" value="TreeGrafter"/>
</dbReference>
<name>A0A011P7K2_ACCRE</name>
<dbReference type="STRING" id="1454004.AW11_00284"/>
<dbReference type="SUPFAM" id="SSF55486">
    <property type="entry name" value="Metalloproteases ('zincins'), catalytic domain"/>
    <property type="match status" value="1"/>
</dbReference>
<proteinExistence type="predicted"/>
<reference evidence="1" key="1">
    <citation type="submission" date="2014-02" db="EMBL/GenBank/DDBJ databases">
        <title>Expanding our view of genomic diversity in Candidatus Accumulibacter clades.</title>
        <authorList>
            <person name="Skennerton C.T."/>
            <person name="Barr J.J."/>
            <person name="Slater F.R."/>
            <person name="Bond P.L."/>
            <person name="Tyson G.W."/>
        </authorList>
    </citation>
    <scope>NUCLEOTIDE SEQUENCE [LARGE SCALE GENOMIC DNA]</scope>
</reference>
<dbReference type="PATRIC" id="fig|1454004.3.peg.291"/>
<gene>
    <name evidence="1" type="primary">mtfA</name>
    <name evidence="1" type="ORF">AW11_00284</name>
</gene>